<evidence type="ECO:0000313" key="2">
    <source>
        <dbReference type="EMBL" id="KAK5968500.1"/>
    </source>
</evidence>
<proteinExistence type="predicted"/>
<dbReference type="Proteomes" id="UP001331761">
    <property type="component" value="Unassembled WGS sequence"/>
</dbReference>
<dbReference type="AlphaFoldDB" id="A0AAN8FFR7"/>
<sequence>MFSPHSDMLTSLRESDESSRDSGFGEMECDNMPVDFAHPSLLKKSSSAFQFKHLDMEMDDLVIEESLDIQTTNMICSKSEELEVKTVLSNMRSLRKGLADVTNR</sequence>
<evidence type="ECO:0000313" key="3">
    <source>
        <dbReference type="Proteomes" id="UP001331761"/>
    </source>
</evidence>
<evidence type="ECO:0000256" key="1">
    <source>
        <dbReference type="SAM" id="MobiDB-lite"/>
    </source>
</evidence>
<accession>A0AAN8FFR7</accession>
<reference evidence="2 3" key="1">
    <citation type="submission" date="2019-10" db="EMBL/GenBank/DDBJ databases">
        <title>Assembly and Annotation for the nematode Trichostrongylus colubriformis.</title>
        <authorList>
            <person name="Martin J."/>
        </authorList>
    </citation>
    <scope>NUCLEOTIDE SEQUENCE [LARGE SCALE GENOMIC DNA]</scope>
    <source>
        <strain evidence="2">G859</strain>
        <tissue evidence="2">Whole worm</tissue>
    </source>
</reference>
<feature type="region of interest" description="Disordered" evidence="1">
    <location>
        <begin position="1"/>
        <end position="28"/>
    </location>
</feature>
<organism evidence="2 3">
    <name type="scientific">Trichostrongylus colubriformis</name>
    <name type="common">Black scour worm</name>
    <dbReference type="NCBI Taxonomy" id="6319"/>
    <lineage>
        <taxon>Eukaryota</taxon>
        <taxon>Metazoa</taxon>
        <taxon>Ecdysozoa</taxon>
        <taxon>Nematoda</taxon>
        <taxon>Chromadorea</taxon>
        <taxon>Rhabditida</taxon>
        <taxon>Rhabditina</taxon>
        <taxon>Rhabditomorpha</taxon>
        <taxon>Strongyloidea</taxon>
        <taxon>Trichostrongylidae</taxon>
        <taxon>Trichostrongylus</taxon>
    </lineage>
</organism>
<protein>
    <submittedName>
        <fullName evidence="2">Uncharacterized protein</fullName>
    </submittedName>
</protein>
<keyword evidence="3" id="KW-1185">Reference proteome</keyword>
<name>A0AAN8FFR7_TRICO</name>
<dbReference type="EMBL" id="WIXE01021311">
    <property type="protein sequence ID" value="KAK5968500.1"/>
    <property type="molecule type" value="Genomic_DNA"/>
</dbReference>
<comment type="caution">
    <text evidence="2">The sequence shown here is derived from an EMBL/GenBank/DDBJ whole genome shotgun (WGS) entry which is preliminary data.</text>
</comment>
<gene>
    <name evidence="2" type="ORF">GCK32_020089</name>
</gene>